<name>A0A632U5X6_SALER</name>
<dbReference type="Gene3D" id="3.30.70.100">
    <property type="match status" value="1"/>
</dbReference>
<dbReference type="Pfam" id="PF07110">
    <property type="entry name" value="EthD"/>
    <property type="match status" value="1"/>
</dbReference>
<evidence type="ECO:0000313" key="2">
    <source>
        <dbReference type="EMBL" id="EDH0572806.1"/>
    </source>
</evidence>
<comment type="caution">
    <text evidence="2">The sequence shown here is derived from an EMBL/GenBank/DDBJ whole genome shotgun (WGS) entry which is preliminary data.</text>
</comment>
<protein>
    <submittedName>
        <fullName evidence="2">Ethyl tert-butyl ether degradation protein EthD</fullName>
    </submittedName>
</protein>
<sequence length="120" mass="14026">MLKLIMCVKRRTHLTREEFDHYWRNHHTLLVIKHAEYLGIRKYVQTTPIANNAAQSALQQTRNSAPVDFDGCAELWWDLESHLVARKTTEGLSALRELMMMRVNSWIWNSRNSGTARSCV</sequence>
<dbReference type="EMBL" id="AAMGFJ010000063">
    <property type="protein sequence ID" value="EDH0572806.1"/>
    <property type="molecule type" value="Genomic_DNA"/>
</dbReference>
<proteinExistence type="predicted"/>
<reference evidence="2" key="1">
    <citation type="submission" date="2018-07" db="EMBL/GenBank/DDBJ databases">
        <authorList>
            <consortium name="GenomeTrakr network: Whole genome sequencing for foodborne pathogen traceback"/>
        </authorList>
    </citation>
    <scope>NUCLEOTIDE SEQUENCE</scope>
    <source>
        <strain evidence="2">FDA00001204</strain>
    </source>
</reference>
<gene>
    <name evidence="2" type="ORF">AHX45_22670</name>
</gene>
<dbReference type="InterPro" id="IPR011008">
    <property type="entry name" value="Dimeric_a/b-barrel"/>
</dbReference>
<feature type="domain" description="EthD" evidence="1">
    <location>
        <begin position="12"/>
        <end position="85"/>
    </location>
</feature>
<dbReference type="AlphaFoldDB" id="A0A632U5X6"/>
<evidence type="ECO:0000259" key="1">
    <source>
        <dbReference type="Pfam" id="PF07110"/>
    </source>
</evidence>
<accession>A0A632U5X6</accession>
<dbReference type="GO" id="GO:0016491">
    <property type="term" value="F:oxidoreductase activity"/>
    <property type="evidence" value="ECO:0007669"/>
    <property type="project" value="InterPro"/>
</dbReference>
<dbReference type="SUPFAM" id="SSF54909">
    <property type="entry name" value="Dimeric alpha+beta barrel"/>
    <property type="match status" value="1"/>
</dbReference>
<organism evidence="2">
    <name type="scientific">Salmonella enterica subsp. arizonae</name>
    <dbReference type="NCBI Taxonomy" id="59203"/>
    <lineage>
        <taxon>Bacteria</taxon>
        <taxon>Pseudomonadati</taxon>
        <taxon>Pseudomonadota</taxon>
        <taxon>Gammaproteobacteria</taxon>
        <taxon>Enterobacterales</taxon>
        <taxon>Enterobacteriaceae</taxon>
        <taxon>Salmonella</taxon>
    </lineage>
</organism>
<dbReference type="InterPro" id="IPR009799">
    <property type="entry name" value="EthD_dom"/>
</dbReference>